<reference evidence="8" key="3">
    <citation type="submission" date="2020-01" db="EMBL/GenBank/DDBJ databases">
        <authorList>
            <person name="Perkins V."/>
            <person name="Lessard M.-H."/>
            <person name="Dugat-Bony E."/>
            <person name="Frenette M."/>
            <person name="Labrie S."/>
        </authorList>
    </citation>
    <scope>NUCLEOTIDE SEQUENCE</scope>
    <source>
        <strain evidence="8">LMA-70</strain>
    </source>
</reference>
<keyword evidence="9" id="KW-1185">Reference proteome</keyword>
<dbReference type="Pfam" id="PF21154">
    <property type="entry name" value="RPN7_PSMD6_C"/>
    <property type="match status" value="1"/>
</dbReference>
<dbReference type="Pfam" id="PF10602">
    <property type="entry name" value="RPN7"/>
    <property type="match status" value="1"/>
</dbReference>
<dbReference type="STRING" id="1173061.A0A0J9XJE9"/>
<reference evidence="7 9" key="1">
    <citation type="submission" date="2014-03" db="EMBL/GenBank/DDBJ databases">
        <authorList>
            <person name="Casaregola S."/>
        </authorList>
    </citation>
    <scope>NUCLEOTIDE SEQUENCE [LARGE SCALE GENOMIC DNA]</scope>
    <source>
        <strain evidence="7 9">CLIB 918</strain>
    </source>
</reference>
<evidence type="ECO:0000313" key="8">
    <source>
        <dbReference type="EMBL" id="KAF5102376.1"/>
    </source>
</evidence>
<feature type="domain" description="PCI" evidence="6">
    <location>
        <begin position="201"/>
        <end position="373"/>
    </location>
</feature>
<dbReference type="SUPFAM" id="SSF48452">
    <property type="entry name" value="TPR-like"/>
    <property type="match status" value="1"/>
</dbReference>
<evidence type="ECO:0000256" key="4">
    <source>
        <dbReference type="PROSITE-ProRule" id="PRU00339"/>
    </source>
</evidence>
<dbReference type="InterPro" id="IPR049549">
    <property type="entry name" value="RPN7_PSMD6_C"/>
</dbReference>
<dbReference type="Gene3D" id="1.25.40.570">
    <property type="match status" value="1"/>
</dbReference>
<gene>
    <name evidence="7" type="ORF">BN980_GECA25s00131g</name>
    <name evidence="8" type="ORF">DV451_001871</name>
</gene>
<dbReference type="Proteomes" id="UP000242525">
    <property type="component" value="Unassembled WGS sequence"/>
</dbReference>
<dbReference type="EMBL" id="CCBN010000025">
    <property type="protein sequence ID" value="CDO57753.1"/>
    <property type="molecule type" value="Genomic_DNA"/>
</dbReference>
<evidence type="ECO:0000256" key="5">
    <source>
        <dbReference type="SAM" id="Coils"/>
    </source>
</evidence>
<dbReference type="InterPro" id="IPR019585">
    <property type="entry name" value="Rpn7/CSN1"/>
</dbReference>
<dbReference type="InterPro" id="IPR019734">
    <property type="entry name" value="TPR_rpt"/>
</dbReference>
<dbReference type="AlphaFoldDB" id="A0A0J9XJE9"/>
<evidence type="ECO:0000256" key="2">
    <source>
        <dbReference type="ARBA" id="ARBA00093435"/>
    </source>
</evidence>
<dbReference type="GO" id="GO:0043161">
    <property type="term" value="P:proteasome-mediated ubiquitin-dependent protein catabolic process"/>
    <property type="evidence" value="ECO:0007669"/>
    <property type="project" value="TreeGrafter"/>
</dbReference>
<dbReference type="GO" id="GO:0008541">
    <property type="term" value="C:proteasome regulatory particle, lid subcomplex"/>
    <property type="evidence" value="ECO:0007669"/>
    <property type="project" value="UniProtKB-ARBA"/>
</dbReference>
<evidence type="ECO:0000313" key="7">
    <source>
        <dbReference type="EMBL" id="CDO57753.1"/>
    </source>
</evidence>
<evidence type="ECO:0000313" key="9">
    <source>
        <dbReference type="Proteomes" id="UP000242525"/>
    </source>
</evidence>
<proteinExistence type="predicted"/>
<comment type="function">
    <text evidence="2">Component of the 19S cap proteasome complex which acts as a regulatory subunit of the 26S proteasome, involved in the ATP-dependent degradation of ubiquitinated proteins.</text>
</comment>
<name>A0A0J9XJE9_GEOCN</name>
<sequence>MTTIPKPSDGASTVIETIPDYHLSDLIFVLQTPAFSDQHADAASKLLAEIKANALAPLYFYLHNDLKLDSLQWDQAIYTELAANNAAEIEKLEATIKQAEEDEEELAIVEGWTKLGEYYAKIGSKEKAISTLRKAYDLGSGSGVKIDLLLTIIRVGFFFDDKAFVGRELDAVKLLIDRGGDWERKNRFKTYRGLYLLSIRQFDEAADLLIDSLSTFTSTEITNYEEIVKYAVLAGAFSLDRVNLKRKVVDSPEVLSLLPTTPSLEPISVLTNSLYTCEYDTYFKSLATVERESLKKSKYLAPHSAYFIREMRRKAYAQLLESYKTLSIKSMADAFGVSVAFLDTDLSRFIPNKKLNCIIDRVNGIIVTNRPDNKNAQYQELVKQGDALLTKLQKYGAAVRLSGAERV</sequence>
<dbReference type="InterPro" id="IPR045135">
    <property type="entry name" value="Rpn7_N"/>
</dbReference>
<feature type="repeat" description="TPR" evidence="4">
    <location>
        <begin position="109"/>
        <end position="142"/>
    </location>
</feature>
<dbReference type="SUPFAM" id="SSF46785">
    <property type="entry name" value="Winged helix' DNA-binding domain"/>
    <property type="match status" value="1"/>
</dbReference>
<dbReference type="PROSITE" id="PS50250">
    <property type="entry name" value="PCI"/>
    <property type="match status" value="1"/>
</dbReference>
<dbReference type="Proteomes" id="UP000750522">
    <property type="component" value="Unassembled WGS sequence"/>
</dbReference>
<dbReference type="InterPro" id="IPR036390">
    <property type="entry name" value="WH_DNA-bd_sf"/>
</dbReference>
<keyword evidence="4" id="KW-0802">TPR repeat</keyword>
<dbReference type="Pfam" id="PF01399">
    <property type="entry name" value="PCI"/>
    <property type="match status" value="1"/>
</dbReference>
<feature type="coiled-coil region" evidence="5">
    <location>
        <begin position="82"/>
        <end position="109"/>
    </location>
</feature>
<dbReference type="OrthoDB" id="1452at2759"/>
<dbReference type="InterPro" id="IPR011990">
    <property type="entry name" value="TPR-like_helical_dom_sf"/>
</dbReference>
<dbReference type="PANTHER" id="PTHR14145:SF1">
    <property type="entry name" value="26S PROTEASOME NON-ATPASE REGULATORY SUBUNIT 6"/>
    <property type="match status" value="1"/>
</dbReference>
<evidence type="ECO:0000259" key="6">
    <source>
        <dbReference type="PROSITE" id="PS50250"/>
    </source>
</evidence>
<evidence type="ECO:0000256" key="1">
    <source>
        <dbReference type="ARBA" id="ARBA00022942"/>
    </source>
</evidence>
<protein>
    <submittedName>
        <fullName evidence="7">Similar to Saccharomyces cerevisiae YPR108W RPN7 Essential, non-ATPase regulatory subunit of the 26S proteasome</fullName>
    </submittedName>
</protein>
<comment type="subunit">
    <text evidence="3">The 26S proteasome is composed of a core protease, known as the 20S proteasome, capped at one or both ends by the 19S regulatory complex (RC). The RC is composed of at least 18 different subunits in two subcomplexes, the base and the lid, which form the portions proximal and distal to the 20S proteolytic core, respectively. Component of the lid subcomplex of the 19S RC.</text>
</comment>
<dbReference type="EMBL" id="QQZK01000030">
    <property type="protein sequence ID" value="KAF5102376.1"/>
    <property type="molecule type" value="Genomic_DNA"/>
</dbReference>
<dbReference type="InterPro" id="IPR000717">
    <property type="entry name" value="PCI_dom"/>
</dbReference>
<accession>A0A0J9XJE9</accession>
<dbReference type="SMART" id="SM00088">
    <property type="entry name" value="PINT"/>
    <property type="match status" value="1"/>
</dbReference>
<reference evidence="8" key="2">
    <citation type="journal article" date="2020" name="Front. Microbiol.">
        <title>Phenotypic and Genetic Characterization of the Cheese Ripening Yeast Geotrichum candidum.</title>
        <authorList>
            <person name="Perkins V."/>
            <person name="Vignola S."/>
            <person name="Lessard M.H."/>
            <person name="Plante P.L."/>
            <person name="Corbeil J."/>
            <person name="Dugat-Bony E."/>
            <person name="Frenette M."/>
            <person name="Labrie S."/>
        </authorList>
    </citation>
    <scope>NUCLEOTIDE SEQUENCE</scope>
    <source>
        <strain evidence="8">LMA-70</strain>
    </source>
</reference>
<dbReference type="PANTHER" id="PTHR14145">
    <property type="entry name" value="26S PROTESOME SUBUNIT 6"/>
    <property type="match status" value="1"/>
</dbReference>
<dbReference type="PROSITE" id="PS50005">
    <property type="entry name" value="TPR"/>
    <property type="match status" value="1"/>
</dbReference>
<dbReference type="FunFam" id="1.25.40.570:FF:000005">
    <property type="entry name" value="26S proteasome regulatory subunit N7"/>
    <property type="match status" value="1"/>
</dbReference>
<comment type="caution">
    <text evidence="7">The sequence shown here is derived from an EMBL/GenBank/DDBJ whole genome shotgun (WGS) entry which is preliminary data.</text>
</comment>
<keyword evidence="1 7" id="KW-0647">Proteasome</keyword>
<keyword evidence="5" id="KW-0175">Coiled coil</keyword>
<evidence type="ECO:0000256" key="3">
    <source>
        <dbReference type="ARBA" id="ARBA00093502"/>
    </source>
</evidence>
<organism evidence="7 9">
    <name type="scientific">Geotrichum candidum</name>
    <name type="common">Oospora lactis</name>
    <name type="synonym">Dipodascus geotrichum</name>
    <dbReference type="NCBI Taxonomy" id="1173061"/>
    <lineage>
        <taxon>Eukaryota</taxon>
        <taxon>Fungi</taxon>
        <taxon>Dikarya</taxon>
        <taxon>Ascomycota</taxon>
        <taxon>Saccharomycotina</taxon>
        <taxon>Dipodascomycetes</taxon>
        <taxon>Dipodascales</taxon>
        <taxon>Dipodascaceae</taxon>
        <taxon>Geotrichum</taxon>
    </lineage>
</organism>